<dbReference type="InterPro" id="IPR002156">
    <property type="entry name" value="RNaseH_domain"/>
</dbReference>
<accession>A0ABD3AV40</accession>
<evidence type="ECO:0000259" key="1">
    <source>
        <dbReference type="Pfam" id="PF13456"/>
    </source>
</evidence>
<proteinExistence type="predicted"/>
<dbReference type="AlphaFoldDB" id="A0ABD3AV40"/>
<reference evidence="2 3" key="1">
    <citation type="submission" date="2024-11" db="EMBL/GenBank/DDBJ databases">
        <title>A near-complete genome assembly of Cinchona calisaya.</title>
        <authorList>
            <person name="Lian D.C."/>
            <person name="Zhao X.W."/>
            <person name="Wei L."/>
        </authorList>
    </citation>
    <scope>NUCLEOTIDE SEQUENCE [LARGE SCALE GENOMIC DNA]</scope>
    <source>
        <tissue evidence="2">Nenye</tissue>
    </source>
</reference>
<keyword evidence="3" id="KW-1185">Reference proteome</keyword>
<evidence type="ECO:0000313" key="3">
    <source>
        <dbReference type="Proteomes" id="UP001630127"/>
    </source>
</evidence>
<organism evidence="2 3">
    <name type="scientific">Cinchona calisaya</name>
    <dbReference type="NCBI Taxonomy" id="153742"/>
    <lineage>
        <taxon>Eukaryota</taxon>
        <taxon>Viridiplantae</taxon>
        <taxon>Streptophyta</taxon>
        <taxon>Embryophyta</taxon>
        <taxon>Tracheophyta</taxon>
        <taxon>Spermatophyta</taxon>
        <taxon>Magnoliopsida</taxon>
        <taxon>eudicotyledons</taxon>
        <taxon>Gunneridae</taxon>
        <taxon>Pentapetalae</taxon>
        <taxon>asterids</taxon>
        <taxon>lamiids</taxon>
        <taxon>Gentianales</taxon>
        <taxon>Rubiaceae</taxon>
        <taxon>Cinchonoideae</taxon>
        <taxon>Cinchoneae</taxon>
        <taxon>Cinchona</taxon>
    </lineage>
</organism>
<dbReference type="Proteomes" id="UP001630127">
    <property type="component" value="Unassembled WGS sequence"/>
</dbReference>
<sequence length="236" mass="27354">MRWDKSGELTLLWDKSGELTLLWAKTIDINIINFSQRWIDAFVSPNDAQFAWRLTKVYGEPDNSLRRAFWEGFRTLKNMSTFPGFVSEISMKFLNNMKFSVPTLGLSGTLTIFAQLWKHVNFDAWIKEIVLSVSKDEAEQFAVLCNELWMNRDAYAIIQQLNSDEDNLSNFAPLLNVVKSTLPELHSLSTYWINRKTKKLAHSFAQYATKSCQEEFLWNAPPYFVNDLLDDFPVSS</sequence>
<comment type="caution">
    <text evidence="2">The sequence shown here is derived from an EMBL/GenBank/DDBJ whole genome shotgun (WGS) entry which is preliminary data.</text>
</comment>
<gene>
    <name evidence="2" type="ORF">ACH5RR_003479</name>
</gene>
<dbReference type="EMBL" id="JBJUIK010000002">
    <property type="protein sequence ID" value="KAL3535018.1"/>
    <property type="molecule type" value="Genomic_DNA"/>
</dbReference>
<dbReference type="Pfam" id="PF13456">
    <property type="entry name" value="RVT_3"/>
    <property type="match status" value="1"/>
</dbReference>
<evidence type="ECO:0000313" key="2">
    <source>
        <dbReference type="EMBL" id="KAL3535018.1"/>
    </source>
</evidence>
<protein>
    <recommendedName>
        <fullName evidence="1">RNase H type-1 domain-containing protein</fullName>
    </recommendedName>
</protein>
<feature type="domain" description="RNase H type-1" evidence="1">
    <location>
        <begin position="146"/>
        <end position="208"/>
    </location>
</feature>
<name>A0ABD3AV40_9GENT</name>